<evidence type="ECO:0008006" key="4">
    <source>
        <dbReference type="Google" id="ProtNLM"/>
    </source>
</evidence>
<feature type="transmembrane region" description="Helical" evidence="1">
    <location>
        <begin position="59"/>
        <end position="80"/>
    </location>
</feature>
<keyword evidence="1" id="KW-1133">Transmembrane helix</keyword>
<dbReference type="Proteomes" id="UP000275846">
    <property type="component" value="Unassembled WGS sequence"/>
</dbReference>
<accession>A0A3P7CBL5</accession>
<dbReference type="STRING" id="70667.A0A3P7CBL5"/>
<sequence>MFASSTLISQTIFYISSPFFLSIKMDPSGQHVALQGGLFYLFGIIFFKMDGRIPLAHAIWHCFVASGAYTHFVAIDTYLIT</sequence>
<reference evidence="2 3" key="1">
    <citation type="submission" date="2018-11" db="EMBL/GenBank/DDBJ databases">
        <authorList>
            <consortium name="Pathogen Informatics"/>
        </authorList>
    </citation>
    <scope>NUCLEOTIDE SEQUENCE [LARGE SCALE GENOMIC DNA]</scope>
    <source>
        <strain evidence="2 3">NST_G2</strain>
    </source>
</reference>
<proteinExistence type="predicted"/>
<keyword evidence="1" id="KW-0812">Transmembrane</keyword>
<dbReference type="EMBL" id="UYSU01033142">
    <property type="protein sequence ID" value="VDL91555.1"/>
    <property type="molecule type" value="Genomic_DNA"/>
</dbReference>
<keyword evidence="1" id="KW-0472">Membrane</keyword>
<keyword evidence="3" id="KW-1185">Reference proteome</keyword>
<evidence type="ECO:0000256" key="1">
    <source>
        <dbReference type="SAM" id="Phobius"/>
    </source>
</evidence>
<protein>
    <recommendedName>
        <fullName evidence="4">Monocyte to macrophage differentiation factor 2</fullName>
    </recommendedName>
</protein>
<evidence type="ECO:0000313" key="3">
    <source>
        <dbReference type="Proteomes" id="UP000275846"/>
    </source>
</evidence>
<organism evidence="2 3">
    <name type="scientific">Schistocephalus solidus</name>
    <name type="common">Tapeworm</name>
    <dbReference type="NCBI Taxonomy" id="70667"/>
    <lineage>
        <taxon>Eukaryota</taxon>
        <taxon>Metazoa</taxon>
        <taxon>Spiralia</taxon>
        <taxon>Lophotrochozoa</taxon>
        <taxon>Platyhelminthes</taxon>
        <taxon>Cestoda</taxon>
        <taxon>Eucestoda</taxon>
        <taxon>Diphyllobothriidea</taxon>
        <taxon>Diphyllobothriidae</taxon>
        <taxon>Schistocephalus</taxon>
    </lineage>
</organism>
<dbReference type="AlphaFoldDB" id="A0A3P7CBL5"/>
<dbReference type="OrthoDB" id="186812at2759"/>
<evidence type="ECO:0000313" key="2">
    <source>
        <dbReference type="EMBL" id="VDL91555.1"/>
    </source>
</evidence>
<gene>
    <name evidence="2" type="ORF">SSLN_LOCUS5170</name>
</gene>
<feature type="transmembrane region" description="Helical" evidence="1">
    <location>
        <begin position="28"/>
        <end position="47"/>
    </location>
</feature>
<name>A0A3P7CBL5_SCHSO</name>